<dbReference type="EMBL" id="AP012342">
    <property type="protein sequence ID" value="BAM08058.1"/>
    <property type="molecule type" value="Genomic_DNA"/>
</dbReference>
<comment type="function">
    <text evidence="6">Specifically methylates the N7 position of a guanine in 16S rRNA.</text>
</comment>
<dbReference type="Gene3D" id="3.40.50.150">
    <property type="entry name" value="Vaccinia Virus protein VP39"/>
    <property type="match status" value="1"/>
</dbReference>
<comment type="subcellular location">
    <subcellularLocation>
        <location evidence="6">Cytoplasm</location>
    </subcellularLocation>
</comment>
<dbReference type="KEGG" id="lfc:LFE_2387"/>
<dbReference type="AlphaFoldDB" id="I0IS09"/>
<evidence type="ECO:0000256" key="1">
    <source>
        <dbReference type="ARBA" id="ARBA00022490"/>
    </source>
</evidence>
<dbReference type="GO" id="GO:0005829">
    <property type="term" value="C:cytosol"/>
    <property type="evidence" value="ECO:0007669"/>
    <property type="project" value="TreeGrafter"/>
</dbReference>
<dbReference type="PATRIC" id="fig|1162668.3.peg.2837"/>
<evidence type="ECO:0000256" key="5">
    <source>
        <dbReference type="ARBA" id="ARBA00022691"/>
    </source>
</evidence>
<dbReference type="InterPro" id="IPR003682">
    <property type="entry name" value="rRNA_ssu_MeTfrase_G"/>
</dbReference>
<feature type="binding site" evidence="6">
    <location>
        <begin position="109"/>
        <end position="110"/>
    </location>
    <ligand>
        <name>S-adenosyl-L-methionine</name>
        <dbReference type="ChEBI" id="CHEBI:59789"/>
    </ligand>
</feature>
<reference evidence="8" key="2">
    <citation type="submission" date="2012-03" db="EMBL/GenBank/DDBJ databases">
        <title>The complete genome sequence of the pioneer microbe on fresh volcanic deposit, Leptospirillum ferrooxidans strain C2-3.</title>
        <authorList>
            <person name="Fujimura R."/>
            <person name="Sato Y."/>
            <person name="Nishizawa T."/>
            <person name="Nanba K."/>
            <person name="Oshima K."/>
            <person name="Hattori M."/>
            <person name="Kamijo T."/>
            <person name="Ohta H."/>
        </authorList>
    </citation>
    <scope>NUCLEOTIDE SEQUENCE [LARGE SCALE GENOMIC DNA]</scope>
    <source>
        <strain evidence="8">C2-3</strain>
    </source>
</reference>
<comment type="caution">
    <text evidence="6">Lacks conserved residue(s) required for the propagation of feature annotation.</text>
</comment>
<evidence type="ECO:0000313" key="7">
    <source>
        <dbReference type="EMBL" id="BAM08058.1"/>
    </source>
</evidence>
<dbReference type="Pfam" id="PF02527">
    <property type="entry name" value="GidB"/>
    <property type="match status" value="1"/>
</dbReference>
<accession>I0IS09</accession>
<dbReference type="EC" id="2.1.1.-" evidence="6"/>
<dbReference type="OrthoDB" id="9814979at2"/>
<dbReference type="eggNOG" id="COG0357">
    <property type="taxonomic scope" value="Bacteria"/>
</dbReference>
<protein>
    <recommendedName>
        <fullName evidence="6">Ribosomal RNA small subunit methyltransferase G</fullName>
        <ecNumber evidence="6">2.1.1.-</ecNumber>
    </recommendedName>
    <alternativeName>
        <fullName evidence="6">16S rRNA 7-methylguanosine methyltransferase</fullName>
        <shortName evidence="6">16S rRNA m7G methyltransferase</shortName>
    </alternativeName>
</protein>
<dbReference type="STRING" id="1162668.LFE_2387"/>
<keyword evidence="1 6" id="KW-0963">Cytoplasm</keyword>
<organism evidence="7 8">
    <name type="scientific">Leptospirillum ferrooxidans (strain C2-3)</name>
    <dbReference type="NCBI Taxonomy" id="1162668"/>
    <lineage>
        <taxon>Bacteria</taxon>
        <taxon>Pseudomonadati</taxon>
        <taxon>Nitrospirota</taxon>
        <taxon>Nitrospiria</taxon>
        <taxon>Nitrospirales</taxon>
        <taxon>Nitrospiraceae</taxon>
        <taxon>Leptospirillum</taxon>
    </lineage>
</organism>
<keyword evidence="5 6" id="KW-0949">S-adenosyl-L-methionine</keyword>
<gene>
    <name evidence="6" type="primary">rsmG</name>
    <name evidence="7" type="ordered locus">LFE_2387</name>
</gene>
<comment type="similarity">
    <text evidence="6">Belongs to the methyltransferase superfamily. RNA methyltransferase RsmG family.</text>
</comment>
<name>I0IS09_LEPFC</name>
<keyword evidence="2 6" id="KW-0698">rRNA processing</keyword>
<dbReference type="HAMAP" id="MF_00074">
    <property type="entry name" value="16SrRNA_methyltr_G"/>
    <property type="match status" value="1"/>
</dbReference>
<dbReference type="SUPFAM" id="SSF53335">
    <property type="entry name" value="S-adenosyl-L-methionine-dependent methyltransferases"/>
    <property type="match status" value="1"/>
</dbReference>
<feature type="binding site" evidence="6">
    <location>
        <position position="62"/>
    </location>
    <ligand>
        <name>S-adenosyl-L-methionine</name>
        <dbReference type="ChEBI" id="CHEBI:59789"/>
    </ligand>
</feature>
<evidence type="ECO:0000256" key="6">
    <source>
        <dbReference type="HAMAP-Rule" id="MF_00074"/>
    </source>
</evidence>
<dbReference type="GO" id="GO:0070043">
    <property type="term" value="F:rRNA (guanine-N7-)-methyltransferase activity"/>
    <property type="evidence" value="ECO:0007669"/>
    <property type="project" value="UniProtKB-UniRule"/>
</dbReference>
<dbReference type="HOGENOM" id="CLU_1308869_0_0_0"/>
<sequence length="202" mass="22649">MVAEQERLLDQYCDLLLHWNSRVRLTGFHTKSEIQKNLIFEPASASRYFSLQNDPFPLVDLGSGNGSPGIIFAILNPARPIFLIERRQKKMTFLLYAAGNLKLSNVHVLEDITMIKPYLSGSQVDIWSKAVSWEDLLKACLPLLPLYSPIRIRKFGEDLPLLTCSSMAVHGITFKDFKESGQSGKVADFYVSEALLSGQTGL</sequence>
<dbReference type="PANTHER" id="PTHR31760">
    <property type="entry name" value="S-ADENOSYL-L-METHIONINE-DEPENDENT METHYLTRANSFERASES SUPERFAMILY PROTEIN"/>
    <property type="match status" value="1"/>
</dbReference>
<keyword evidence="4 6" id="KW-0808">Transferase</keyword>
<dbReference type="InterPro" id="IPR029063">
    <property type="entry name" value="SAM-dependent_MTases_sf"/>
</dbReference>
<dbReference type="PANTHER" id="PTHR31760:SF0">
    <property type="entry name" value="S-ADENOSYL-L-METHIONINE-DEPENDENT METHYLTRANSFERASES SUPERFAMILY PROTEIN"/>
    <property type="match status" value="1"/>
</dbReference>
<keyword evidence="8" id="KW-1185">Reference proteome</keyword>
<evidence type="ECO:0000256" key="2">
    <source>
        <dbReference type="ARBA" id="ARBA00022552"/>
    </source>
</evidence>
<keyword evidence="3 6" id="KW-0489">Methyltransferase</keyword>
<evidence type="ECO:0000313" key="8">
    <source>
        <dbReference type="Proteomes" id="UP000007382"/>
    </source>
</evidence>
<evidence type="ECO:0000256" key="3">
    <source>
        <dbReference type="ARBA" id="ARBA00022603"/>
    </source>
</evidence>
<proteinExistence type="inferred from homology"/>
<dbReference type="Proteomes" id="UP000007382">
    <property type="component" value="Chromosome"/>
</dbReference>
<dbReference type="RefSeq" id="WP_014450541.1">
    <property type="nucleotide sequence ID" value="NC_017094.1"/>
</dbReference>
<evidence type="ECO:0000256" key="4">
    <source>
        <dbReference type="ARBA" id="ARBA00022679"/>
    </source>
</evidence>
<reference evidence="7 8" key="1">
    <citation type="journal article" date="2012" name="J. Bacteriol.">
        <title>Complete Genome Sequence of Leptospirillum ferrooxidans Strain C2-3, Isolated from a Fresh Volcanic Ash Deposit on the Island of Miyake, Japan.</title>
        <authorList>
            <person name="Fujimura R."/>
            <person name="Sato Y."/>
            <person name="Nishizawa T."/>
            <person name="Oshima K."/>
            <person name="Kim S.-W."/>
            <person name="Hattori M."/>
            <person name="Kamijo T."/>
            <person name="Ohta H."/>
        </authorList>
    </citation>
    <scope>NUCLEOTIDE SEQUENCE [LARGE SCALE GENOMIC DNA]</scope>
    <source>
        <strain evidence="7 8">C2-3</strain>
    </source>
</reference>